<keyword evidence="4" id="KW-0949">S-adenosyl-L-methionine</keyword>
<organism evidence="10 11">
    <name type="scientific">Cystoisospora suis</name>
    <dbReference type="NCBI Taxonomy" id="483139"/>
    <lineage>
        <taxon>Eukaryota</taxon>
        <taxon>Sar</taxon>
        <taxon>Alveolata</taxon>
        <taxon>Apicomplexa</taxon>
        <taxon>Conoidasida</taxon>
        <taxon>Coccidia</taxon>
        <taxon>Eucoccidiorida</taxon>
        <taxon>Eimeriorina</taxon>
        <taxon>Sarcocystidae</taxon>
        <taxon>Cystoisospora</taxon>
    </lineage>
</organism>
<feature type="region of interest" description="Disordered" evidence="8">
    <location>
        <begin position="814"/>
        <end position="836"/>
    </location>
</feature>
<feature type="region of interest" description="Disordered" evidence="8">
    <location>
        <begin position="450"/>
        <end position="477"/>
    </location>
</feature>
<dbReference type="GO" id="GO:0005634">
    <property type="term" value="C:nucleus"/>
    <property type="evidence" value="ECO:0007669"/>
    <property type="project" value="TreeGrafter"/>
</dbReference>
<evidence type="ECO:0000259" key="9">
    <source>
        <dbReference type="PROSITE" id="PS51562"/>
    </source>
</evidence>
<comment type="caution">
    <text evidence="10">The sequence shown here is derived from an EMBL/GenBank/DDBJ whole genome shotgun (WGS) entry which is preliminary data.</text>
</comment>
<feature type="region of interest" description="Disordered" evidence="8">
    <location>
        <begin position="263"/>
        <end position="377"/>
    </location>
</feature>
<protein>
    <recommendedName>
        <fullName evidence="1">mRNA (guanine-N(7))-methyltransferase</fullName>
        <ecNumber evidence="1">2.1.1.56</ecNumber>
    </recommendedName>
</protein>
<keyword evidence="6" id="KW-0506">mRNA capping</keyword>
<dbReference type="Gene3D" id="3.40.50.150">
    <property type="entry name" value="Vaccinia Virus protein VP39"/>
    <property type="match status" value="1"/>
</dbReference>
<dbReference type="InterPro" id="IPR039753">
    <property type="entry name" value="RG7MT1"/>
</dbReference>
<dbReference type="EMBL" id="MIGC01002716">
    <property type="protein sequence ID" value="PHJ20558.1"/>
    <property type="molecule type" value="Genomic_DNA"/>
</dbReference>
<keyword evidence="2 10" id="KW-0489">Methyltransferase</keyword>
<dbReference type="InterPro" id="IPR004971">
    <property type="entry name" value="mRNA_G-N7_MeTrfase_dom"/>
</dbReference>
<comment type="catalytic activity">
    <reaction evidence="7">
        <text>a 5'-end (5'-triphosphoguanosine)-ribonucleoside in mRNA + S-adenosyl-L-methionine = a 5'-end (N(7)-methyl 5'-triphosphoguanosine)-ribonucleoside in mRNA + S-adenosyl-L-homocysteine</text>
        <dbReference type="Rhea" id="RHEA:67008"/>
        <dbReference type="Rhea" id="RHEA-COMP:17166"/>
        <dbReference type="Rhea" id="RHEA-COMP:17167"/>
        <dbReference type="ChEBI" id="CHEBI:57856"/>
        <dbReference type="ChEBI" id="CHEBI:59789"/>
        <dbReference type="ChEBI" id="CHEBI:156461"/>
        <dbReference type="ChEBI" id="CHEBI:167617"/>
        <dbReference type="EC" id="2.1.1.56"/>
    </reaction>
</comment>
<accession>A0A2C6KWH5</accession>
<evidence type="ECO:0000256" key="8">
    <source>
        <dbReference type="SAM" id="MobiDB-lite"/>
    </source>
</evidence>
<feature type="compositionally biased region" description="Basic residues" evidence="8">
    <location>
        <begin position="360"/>
        <end position="369"/>
    </location>
</feature>
<dbReference type="GO" id="GO:0004482">
    <property type="term" value="F:mRNA 5'-cap (guanine-N7-)-methyltransferase activity"/>
    <property type="evidence" value="ECO:0007669"/>
    <property type="project" value="UniProtKB-EC"/>
</dbReference>
<sequence length="959" mass="105045">MSQGSFRPWVGPPPRAWEAPPVSVDVPHDGCSVSTDEDRHGACAPHQEVPADEGRDISSAERSAVPDTNEDTASFFFRTTVAPSACLLSRPVSLLARFGAPNSGRLLPVARLHSFDPTVEGRVDAFLGECCEASGRCGEHAGVNDSSVDAAGVPASAPIQKQHLLISINVGSVVGKYTGWKINLPVALETMLEEQVGLEVKFQDNLGPGVIQQSSPMRESSADHEQRQNALLHRLLQRLLQTKRTAYELLPAKRRYHVVDRLKGEGGASGGIQQLLEGEEDAEEGLGTGRVLRYRLASDTESDDETEKKFASRPAPNPFQKADETSQGSPDRSGSVPENEESAPNKQNTKATGQEVSTEHRKKATASKTRRADREEPRVEIIERVPLGSRLIYRPRSDVHIRISADSEIFSTWSPCGSSRQTAHGAKPNFSKLRSSYSTPASFQDAIGERGGGAEAARASDEVGGVAKEEQQMNSQTEVGQRWWAVQDVWELRPVNSCGRQGPRWRLIVTEEGEVEDTVTSAPQFLLKHSVRASFKGERGVSDASRAADDLDRYEETKTVRVHLEACGHELREQQKRRNCGQKNAYGALSLLVLENAHVLARWVDEVSRGDFGVGGGGGPFYFPNHMGDVVQAVQKHYNQRKLISAGRSRVGGLRIHNNQVKRILINKYVTVGQTVLELACGHGQDLWKYADRRIGKFVGVDLAVHEIREARRRVREGQQARHLLQQMLHPPAFHVGNLVDKKALSFLRSEQFDVVSIQLAIHYLVQTAQQAKDVLSRAAAHLKPGGVLLGSTVCCDALSNHLLELAYVLGDEEAGDEQPEEHTGPLGQSTTAGGTTKDQCDFGNEVYTVTFDVETIQKLLEDAPGIDSDWLASSRRKQEAAAGWTSHVDMRFVYRPGSGRGVHPSCVAARQLATTGSCFILLGRDSFVRPILGSCFRACSSSSFCVSDNQGRRTDRLE</sequence>
<dbReference type="OrthoDB" id="10248867at2759"/>
<dbReference type="AlphaFoldDB" id="A0A2C6KWH5"/>
<evidence type="ECO:0000256" key="5">
    <source>
        <dbReference type="ARBA" id="ARBA00022884"/>
    </source>
</evidence>
<keyword evidence="5" id="KW-0694">RNA-binding</keyword>
<keyword evidence="3 10" id="KW-0808">Transferase</keyword>
<proteinExistence type="predicted"/>
<dbReference type="PROSITE" id="PS51562">
    <property type="entry name" value="RNA_CAP0_MT"/>
    <property type="match status" value="1"/>
</dbReference>
<feature type="compositionally biased region" description="Polar residues" evidence="8">
    <location>
        <begin position="827"/>
        <end position="836"/>
    </location>
</feature>
<dbReference type="Proteomes" id="UP000221165">
    <property type="component" value="Unassembled WGS sequence"/>
</dbReference>
<dbReference type="CDD" id="cd02440">
    <property type="entry name" value="AdoMet_MTases"/>
    <property type="match status" value="1"/>
</dbReference>
<dbReference type="InterPro" id="IPR029063">
    <property type="entry name" value="SAM-dependent_MTases_sf"/>
</dbReference>
<dbReference type="SUPFAM" id="SSF53335">
    <property type="entry name" value="S-adenosyl-L-methionine-dependent methyltransferases"/>
    <property type="match status" value="1"/>
</dbReference>
<feature type="compositionally biased region" description="Polar residues" evidence="8">
    <location>
        <begin position="342"/>
        <end position="356"/>
    </location>
</feature>
<evidence type="ECO:0000256" key="1">
    <source>
        <dbReference type="ARBA" id="ARBA00011926"/>
    </source>
</evidence>
<evidence type="ECO:0000256" key="7">
    <source>
        <dbReference type="ARBA" id="ARBA00044712"/>
    </source>
</evidence>
<dbReference type="GeneID" id="94428988"/>
<evidence type="ECO:0000256" key="6">
    <source>
        <dbReference type="ARBA" id="ARBA00023042"/>
    </source>
</evidence>
<feature type="domain" description="MRNA cap 0 methyltransferase" evidence="9">
    <location>
        <begin position="649"/>
        <end position="959"/>
    </location>
</feature>
<feature type="region of interest" description="Disordered" evidence="8">
    <location>
        <begin position="1"/>
        <end position="66"/>
    </location>
</feature>
<dbReference type="RefSeq" id="XP_067922245.1">
    <property type="nucleotide sequence ID" value="XM_068065777.1"/>
</dbReference>
<dbReference type="PANTHER" id="PTHR12189">
    <property type="entry name" value="MRNA GUANINE-7- METHYLTRANSFERASE"/>
    <property type="match status" value="1"/>
</dbReference>
<evidence type="ECO:0000313" key="11">
    <source>
        <dbReference type="Proteomes" id="UP000221165"/>
    </source>
</evidence>
<evidence type="ECO:0000256" key="3">
    <source>
        <dbReference type="ARBA" id="ARBA00022679"/>
    </source>
</evidence>
<name>A0A2C6KWH5_9APIC</name>
<evidence type="ECO:0000256" key="4">
    <source>
        <dbReference type="ARBA" id="ARBA00022691"/>
    </source>
</evidence>
<dbReference type="Pfam" id="PF03291">
    <property type="entry name" value="mRNA_G-N7_MeTrfase"/>
    <property type="match status" value="1"/>
</dbReference>
<evidence type="ECO:0000313" key="10">
    <source>
        <dbReference type="EMBL" id="PHJ20558.1"/>
    </source>
</evidence>
<evidence type="ECO:0000256" key="2">
    <source>
        <dbReference type="ARBA" id="ARBA00022603"/>
    </source>
</evidence>
<dbReference type="VEuPathDB" id="ToxoDB:CSUI_005606"/>
<dbReference type="EC" id="2.1.1.56" evidence="1"/>
<dbReference type="PANTHER" id="PTHR12189:SF2">
    <property type="entry name" value="MRNA CAP GUANINE-N7 METHYLTRANSFERASE"/>
    <property type="match status" value="1"/>
</dbReference>
<dbReference type="GO" id="GO:0003723">
    <property type="term" value="F:RNA binding"/>
    <property type="evidence" value="ECO:0007669"/>
    <property type="project" value="UniProtKB-KW"/>
</dbReference>
<reference evidence="10 11" key="1">
    <citation type="journal article" date="2017" name="Int. J. Parasitol.">
        <title>The genome of the protozoan parasite Cystoisospora suis and a reverse vaccinology approach to identify vaccine candidates.</title>
        <authorList>
            <person name="Palmieri N."/>
            <person name="Shrestha A."/>
            <person name="Ruttkowski B."/>
            <person name="Beck T."/>
            <person name="Vogl C."/>
            <person name="Tomley F."/>
            <person name="Blake D.P."/>
            <person name="Joachim A."/>
        </authorList>
    </citation>
    <scope>NUCLEOTIDE SEQUENCE [LARGE SCALE GENOMIC DNA]</scope>
    <source>
        <strain evidence="10 11">Wien I</strain>
    </source>
</reference>
<keyword evidence="11" id="KW-1185">Reference proteome</keyword>
<keyword evidence="6" id="KW-0507">mRNA processing</keyword>
<gene>
    <name evidence="10" type="ORF">CSUI_005606</name>
</gene>